<name>X1A040_9ZZZZ</name>
<dbReference type="Gene3D" id="3.20.20.240">
    <property type="entry name" value="Methylmalonyl-CoA mutase"/>
    <property type="match status" value="1"/>
</dbReference>
<dbReference type="GO" id="GO:0016866">
    <property type="term" value="F:intramolecular transferase activity"/>
    <property type="evidence" value="ECO:0007669"/>
    <property type="project" value="InterPro"/>
</dbReference>
<dbReference type="InterPro" id="IPR016176">
    <property type="entry name" value="Cbl-dep_enz_cat"/>
</dbReference>
<dbReference type="SUPFAM" id="SSF51703">
    <property type="entry name" value="Cobalamin (vitamin B12)-dependent enzymes"/>
    <property type="match status" value="1"/>
</dbReference>
<dbReference type="PANTHER" id="PTHR48101">
    <property type="entry name" value="METHYLMALONYL-COA MUTASE, MITOCHONDRIAL-RELATED"/>
    <property type="match status" value="1"/>
</dbReference>
<dbReference type="PANTHER" id="PTHR48101:SF1">
    <property type="entry name" value="METHYLMALONYL-COA MUTASE, LARGE SUBUNIT"/>
    <property type="match status" value="1"/>
</dbReference>
<dbReference type="GO" id="GO:0031419">
    <property type="term" value="F:cobalamin binding"/>
    <property type="evidence" value="ECO:0007669"/>
    <property type="project" value="InterPro"/>
</dbReference>
<accession>X1A040</accession>
<reference evidence="2" key="1">
    <citation type="journal article" date="2014" name="Front. Microbiol.">
        <title>High frequency of phylogenetically diverse reductive dehalogenase-homologous genes in deep subseafloor sedimentary metagenomes.</title>
        <authorList>
            <person name="Kawai M."/>
            <person name="Futagami T."/>
            <person name="Toyoda A."/>
            <person name="Takaki Y."/>
            <person name="Nishi S."/>
            <person name="Hori S."/>
            <person name="Arai W."/>
            <person name="Tsubouchi T."/>
            <person name="Morono Y."/>
            <person name="Uchiyama I."/>
            <person name="Ito T."/>
            <person name="Fujiyama A."/>
            <person name="Inagaki F."/>
            <person name="Takami H."/>
        </authorList>
    </citation>
    <scope>NUCLEOTIDE SEQUENCE</scope>
    <source>
        <strain evidence="2">Expedition CK06-06</strain>
    </source>
</reference>
<evidence type="ECO:0000313" key="2">
    <source>
        <dbReference type="EMBL" id="GAG75455.1"/>
    </source>
</evidence>
<protein>
    <recommendedName>
        <fullName evidence="1">Methylmalonyl-CoA mutase alpha/beta chain catalytic domain-containing protein</fullName>
    </recommendedName>
</protein>
<sequence>AVLGGTQSLHTNSMDEVLALPSEKAAKIALRTQQIIAYETGVINTIDPLAGSYFIEKLTDEMEEEAFRYFEEIEKFGGVIPAIDAGFFQREIADAAYEYQKKIEKEKKIIVGVNRFKEQEELEIELLKIDPEVEKEQIRRLARLKSERNNDLVKKDLNKLKEAARGTKNLVPIVLQAARDYVTEGEIISALKEVFGEYKETPIF</sequence>
<dbReference type="Pfam" id="PF01642">
    <property type="entry name" value="MM_CoA_mutase"/>
    <property type="match status" value="1"/>
</dbReference>
<dbReference type="EMBL" id="BART01018504">
    <property type="protein sequence ID" value="GAG75455.1"/>
    <property type="molecule type" value="Genomic_DNA"/>
</dbReference>
<organism evidence="2">
    <name type="scientific">marine sediment metagenome</name>
    <dbReference type="NCBI Taxonomy" id="412755"/>
    <lineage>
        <taxon>unclassified sequences</taxon>
        <taxon>metagenomes</taxon>
        <taxon>ecological metagenomes</taxon>
    </lineage>
</organism>
<dbReference type="InterPro" id="IPR006099">
    <property type="entry name" value="MeMalonylCoA_mutase_a/b_cat"/>
</dbReference>
<gene>
    <name evidence="2" type="ORF">S01H4_34915</name>
</gene>
<feature type="domain" description="Methylmalonyl-CoA mutase alpha/beta chain catalytic" evidence="1">
    <location>
        <begin position="1"/>
        <end position="197"/>
    </location>
</feature>
<dbReference type="AlphaFoldDB" id="X1A040"/>
<comment type="caution">
    <text evidence="2">The sequence shown here is derived from an EMBL/GenBank/DDBJ whole genome shotgun (WGS) entry which is preliminary data.</text>
</comment>
<evidence type="ECO:0000259" key="1">
    <source>
        <dbReference type="Pfam" id="PF01642"/>
    </source>
</evidence>
<feature type="non-terminal residue" evidence="2">
    <location>
        <position position="1"/>
    </location>
</feature>
<proteinExistence type="predicted"/>